<feature type="region of interest" description="Disordered" evidence="2">
    <location>
        <begin position="532"/>
        <end position="603"/>
    </location>
</feature>
<name>E4Z0Y5_OIKDI</name>
<evidence type="ECO:0000313" key="3">
    <source>
        <dbReference type="EMBL" id="CBY41363.1"/>
    </source>
</evidence>
<feature type="compositionally biased region" description="Gly residues" evidence="2">
    <location>
        <begin position="658"/>
        <end position="675"/>
    </location>
</feature>
<feature type="region of interest" description="Disordered" evidence="2">
    <location>
        <begin position="658"/>
        <end position="694"/>
    </location>
</feature>
<gene>
    <name evidence="3" type="ORF">GSOID_T00023432001</name>
</gene>
<keyword evidence="1" id="KW-0175">Coiled coil</keyword>
<accession>E4Z0Y5</accession>
<dbReference type="InterPro" id="IPR036056">
    <property type="entry name" value="Fibrinogen-like_C"/>
</dbReference>
<dbReference type="AlphaFoldDB" id="E4Z0Y5"/>
<feature type="compositionally biased region" description="Basic and acidic residues" evidence="2">
    <location>
        <begin position="549"/>
        <end position="558"/>
    </location>
</feature>
<evidence type="ECO:0000256" key="2">
    <source>
        <dbReference type="SAM" id="MobiDB-lite"/>
    </source>
</evidence>
<dbReference type="SUPFAM" id="SSF56496">
    <property type="entry name" value="Fibrinogen C-terminal domain-like"/>
    <property type="match status" value="1"/>
</dbReference>
<dbReference type="Gene3D" id="2.60.120.1000">
    <property type="match status" value="1"/>
</dbReference>
<feature type="coiled-coil region" evidence="1">
    <location>
        <begin position="11"/>
        <end position="73"/>
    </location>
</feature>
<evidence type="ECO:0000256" key="1">
    <source>
        <dbReference type="SAM" id="Coils"/>
    </source>
</evidence>
<sequence length="702" mass="74735">MQDMLKMLHQNMQANQKIGALEEKVIQCEQSDLMLREENSHMTAELTEAKMAYHDVSKDLERLQFELENAQTEHTPIQQENLRFKSQVLQFRNELEVMTQKYIEQVRLVEEMMSAKNCSEINKNLPSCDAIRLWGFKKSGYMMIDPDGEDGDPPFQVYCDMDSIPGRGVTHVTHSNAALGVDVMGCEEAGCFLHEIDYQGVSISQMKSLIDIHTACEQNLRYDCLDSKIMRDRTAWWVSRDGRRQNSWGGTPVGSGKCACGLTMTCVDPNYYCNCDADEEKWHSDEGLIYEKDLLPIKEVRYGDVTTDKGEKGKSIVGPLICKWDKKMAVTSCEALARDGVRESGNYMIDPDGPLGTEPPQKMFCDFSNGNLPVINSVDPGDIVEVPGGLLPGQSTAVSSRNDGPARSWEFNSCGATGRFGPTETMCSTVYDGEYPGFFVKGGMQFFITPKTGKYRVTAIAPGGLAAKKGAGRGASVSAIFKLEEEDELRIIVGQKGSFSQDRKFFGGSGGTFVVKFASWVHEALVVAGGGGSAGSDSSAANPDVTDANLKRGGKDASKTGASFGKGGAEGQGGLRGNRAMGTNTPGGGAGMMGNGQPSGDSRWGAPEPAISFTNNGEGNEAPGVGGTFFDASGEEIDGGFGGGGSGARWAAGGAGGYSGGGGGPDEGVSGGGGSYINDEGESPKSEVTNEGLGSVIIELLS</sequence>
<organism evidence="3">
    <name type="scientific">Oikopleura dioica</name>
    <name type="common">Tunicate</name>
    <dbReference type="NCBI Taxonomy" id="34765"/>
    <lineage>
        <taxon>Eukaryota</taxon>
        <taxon>Metazoa</taxon>
        <taxon>Chordata</taxon>
        <taxon>Tunicata</taxon>
        <taxon>Appendicularia</taxon>
        <taxon>Copelata</taxon>
        <taxon>Oikopleuridae</taxon>
        <taxon>Oikopleura</taxon>
    </lineage>
</organism>
<dbReference type="Proteomes" id="UP000011014">
    <property type="component" value="Unassembled WGS sequence"/>
</dbReference>
<feature type="compositionally biased region" description="Gly residues" evidence="2">
    <location>
        <begin position="564"/>
        <end position="576"/>
    </location>
</feature>
<reference evidence="3" key="1">
    <citation type="journal article" date="2010" name="Science">
        <title>Plasticity of animal genome architecture unmasked by rapid evolution of a pelagic tunicate.</title>
        <authorList>
            <person name="Denoeud F."/>
            <person name="Henriet S."/>
            <person name="Mungpakdee S."/>
            <person name="Aury J.M."/>
            <person name="Da Silva C."/>
            <person name="Brinkmann H."/>
            <person name="Mikhaleva J."/>
            <person name="Olsen L.C."/>
            <person name="Jubin C."/>
            <person name="Canestro C."/>
            <person name="Bouquet J.M."/>
            <person name="Danks G."/>
            <person name="Poulain J."/>
            <person name="Campsteijn C."/>
            <person name="Adamski M."/>
            <person name="Cross I."/>
            <person name="Yadetie F."/>
            <person name="Muffato M."/>
            <person name="Louis A."/>
            <person name="Butcher S."/>
            <person name="Tsagkogeorga G."/>
            <person name="Konrad A."/>
            <person name="Singh S."/>
            <person name="Jensen M.F."/>
            <person name="Cong E.H."/>
            <person name="Eikeseth-Otteraa H."/>
            <person name="Noel B."/>
            <person name="Anthouard V."/>
            <person name="Porcel B.M."/>
            <person name="Kachouri-Lafond R."/>
            <person name="Nishino A."/>
            <person name="Ugolini M."/>
            <person name="Chourrout P."/>
            <person name="Nishida H."/>
            <person name="Aasland R."/>
            <person name="Huzurbazar S."/>
            <person name="Westhof E."/>
            <person name="Delsuc F."/>
            <person name="Lehrach H."/>
            <person name="Reinhardt R."/>
            <person name="Weissenbach J."/>
            <person name="Roy S.W."/>
            <person name="Artiguenave F."/>
            <person name="Postlethwait J.H."/>
            <person name="Manak J.R."/>
            <person name="Thompson E.M."/>
            <person name="Jaillon O."/>
            <person name="Du Pasquier L."/>
            <person name="Boudinot P."/>
            <person name="Liberles D.A."/>
            <person name="Volff J.N."/>
            <person name="Philippe H."/>
            <person name="Lenhard B."/>
            <person name="Roest Crollius H."/>
            <person name="Wincker P."/>
            <person name="Chourrout D."/>
        </authorList>
    </citation>
    <scope>NUCLEOTIDE SEQUENCE [LARGE SCALE GENOMIC DNA]</scope>
</reference>
<proteinExistence type="predicted"/>
<protein>
    <submittedName>
        <fullName evidence="3">Uncharacterized protein</fullName>
    </submittedName>
</protein>
<feature type="compositionally biased region" description="Gly residues" evidence="2">
    <location>
        <begin position="585"/>
        <end position="594"/>
    </location>
</feature>
<dbReference type="EMBL" id="FN656403">
    <property type="protein sequence ID" value="CBY41363.1"/>
    <property type="molecule type" value="Genomic_DNA"/>
</dbReference>